<evidence type="ECO:0000313" key="1">
    <source>
        <dbReference type="EMBL" id="TFK06577.1"/>
    </source>
</evidence>
<dbReference type="GO" id="GO:0006508">
    <property type="term" value="P:proteolysis"/>
    <property type="evidence" value="ECO:0007669"/>
    <property type="project" value="UniProtKB-KW"/>
</dbReference>
<dbReference type="GO" id="GO:0008233">
    <property type="term" value="F:peptidase activity"/>
    <property type="evidence" value="ECO:0007669"/>
    <property type="project" value="UniProtKB-KW"/>
</dbReference>
<evidence type="ECO:0000313" key="2">
    <source>
        <dbReference type="Proteomes" id="UP000297703"/>
    </source>
</evidence>
<comment type="caution">
    <text evidence="1">The sequence shown here is derived from an EMBL/GenBank/DDBJ whole genome shotgun (WGS) entry which is preliminary data.</text>
</comment>
<organism evidence="1 2">
    <name type="scientific">Platysternon megacephalum</name>
    <name type="common">big-headed turtle</name>
    <dbReference type="NCBI Taxonomy" id="55544"/>
    <lineage>
        <taxon>Eukaryota</taxon>
        <taxon>Metazoa</taxon>
        <taxon>Chordata</taxon>
        <taxon>Craniata</taxon>
        <taxon>Vertebrata</taxon>
        <taxon>Euteleostomi</taxon>
        <taxon>Archelosauria</taxon>
        <taxon>Testudinata</taxon>
        <taxon>Testudines</taxon>
        <taxon>Cryptodira</taxon>
        <taxon>Durocryptodira</taxon>
        <taxon>Testudinoidea</taxon>
        <taxon>Platysternidae</taxon>
        <taxon>Platysternon</taxon>
    </lineage>
</organism>
<keyword evidence="1" id="KW-0378">Hydrolase</keyword>
<dbReference type="Proteomes" id="UP000297703">
    <property type="component" value="Unassembled WGS sequence"/>
</dbReference>
<reference evidence="1 2" key="2">
    <citation type="submission" date="2019-04" db="EMBL/GenBank/DDBJ databases">
        <title>The genome sequence of big-headed turtle.</title>
        <authorList>
            <person name="Gong S."/>
        </authorList>
    </citation>
    <scope>NUCLEOTIDE SEQUENCE [LARGE SCALE GENOMIC DNA]</scope>
    <source>
        <strain evidence="1">DO16091913</strain>
        <tissue evidence="1">Muscle</tissue>
    </source>
</reference>
<accession>A0A4D9E9B4</accession>
<keyword evidence="2" id="KW-1185">Reference proteome</keyword>
<dbReference type="EMBL" id="QXTE01000096">
    <property type="protein sequence ID" value="TFK06577.1"/>
    <property type="molecule type" value="Genomic_DNA"/>
</dbReference>
<reference evidence="1 2" key="1">
    <citation type="submission" date="2019-04" db="EMBL/GenBank/DDBJ databases">
        <title>Draft genome of the big-headed turtle Platysternon megacephalum.</title>
        <authorList>
            <person name="Gong S."/>
        </authorList>
    </citation>
    <scope>NUCLEOTIDE SEQUENCE [LARGE SCALE GENOMIC DNA]</scope>
    <source>
        <strain evidence="1">DO16091913</strain>
        <tissue evidence="1">Muscle</tissue>
    </source>
</reference>
<dbReference type="AlphaFoldDB" id="A0A4D9E9B4"/>
<protein>
    <submittedName>
        <fullName evidence="1">26S protease regulatory subunit 10B</fullName>
    </submittedName>
</protein>
<sequence length="63" mass="7368">MVCSKQWFQCVKQGHHGVTSDLNANSSLYQPECNGYSNQARGRKKGYLKNYERNSRWLKQRST</sequence>
<gene>
    <name evidence="1" type="ORF">DR999_PMT10894</name>
</gene>
<keyword evidence="1" id="KW-0645">Protease</keyword>
<name>A0A4D9E9B4_9SAUR</name>
<proteinExistence type="predicted"/>